<dbReference type="GO" id="GO:0007189">
    <property type="term" value="P:adenylate cyclase-activating G protein-coupled receptor signaling pathway"/>
    <property type="evidence" value="ECO:0007669"/>
    <property type="project" value="TreeGrafter"/>
</dbReference>
<sequence length="316" mass="33886">MRGSQKGNEEQLLPQKWPQALGEPGEEQSCWDKGSSQETPQSGMNLLLGTVLLFLLLPGEWHPWHWGWCMGFVGRFPMGRCFSLPLRAPAGVTEQTHLGRAEFVPGARLVGSERRYDLAATTSHCSLLQGPSRLNATEKGKAGKIHLPRGIFRSLTSQTVRLALPTGQVLNNTVVGITVGESSISGLQQPVQITFSHGELPQVSQRCRAALPSPPGVTPRCVFWDASKGAAGGWRSSGCDTQPGDKGTVCSCDHLTFFTLLLSPALEGSTARALMAVATAGCGVAMAFSVFTMAFCIFVRWDEPAAPRGLVRLGEA</sequence>
<keyword evidence="4 7" id="KW-0472">Membrane</keyword>
<keyword evidence="10" id="KW-1185">Reference proteome</keyword>
<feature type="transmembrane region" description="Helical" evidence="7">
    <location>
        <begin position="273"/>
        <end position="299"/>
    </location>
</feature>
<keyword evidence="5" id="KW-1015">Disulfide bond</keyword>
<dbReference type="SMART" id="SM00303">
    <property type="entry name" value="GPS"/>
    <property type="match status" value="1"/>
</dbReference>
<keyword evidence="2 7" id="KW-0812">Transmembrane</keyword>
<feature type="region of interest" description="Disordered" evidence="6">
    <location>
        <begin position="1"/>
        <end position="37"/>
    </location>
</feature>
<evidence type="ECO:0000259" key="8">
    <source>
        <dbReference type="PROSITE" id="PS50221"/>
    </source>
</evidence>
<evidence type="ECO:0000256" key="3">
    <source>
        <dbReference type="ARBA" id="ARBA00022989"/>
    </source>
</evidence>
<organism evidence="9 10">
    <name type="scientific">Junco hyemalis</name>
    <name type="common">Dark-eyed junco</name>
    <dbReference type="NCBI Taxonomy" id="40217"/>
    <lineage>
        <taxon>Eukaryota</taxon>
        <taxon>Metazoa</taxon>
        <taxon>Chordata</taxon>
        <taxon>Craniata</taxon>
        <taxon>Vertebrata</taxon>
        <taxon>Euteleostomi</taxon>
        <taxon>Archelosauria</taxon>
        <taxon>Archosauria</taxon>
        <taxon>Dinosauria</taxon>
        <taxon>Saurischia</taxon>
        <taxon>Theropoda</taxon>
        <taxon>Coelurosauria</taxon>
        <taxon>Aves</taxon>
        <taxon>Neognathae</taxon>
        <taxon>Neoaves</taxon>
        <taxon>Telluraves</taxon>
        <taxon>Australaves</taxon>
        <taxon>Passeriformes</taxon>
        <taxon>Passerellidae</taxon>
        <taxon>Junco</taxon>
    </lineage>
</organism>
<name>A0A8C5IIN1_JUNHY</name>
<dbReference type="InterPro" id="IPR057244">
    <property type="entry name" value="GAIN_B"/>
</dbReference>
<dbReference type="InterPro" id="IPR046338">
    <property type="entry name" value="GAIN_dom_sf"/>
</dbReference>
<feature type="domain" description="GAIN-B" evidence="8">
    <location>
        <begin position="123"/>
        <end position="268"/>
    </location>
</feature>
<dbReference type="Gene3D" id="2.60.220.50">
    <property type="match status" value="1"/>
</dbReference>
<evidence type="ECO:0000256" key="4">
    <source>
        <dbReference type="ARBA" id="ARBA00023136"/>
    </source>
</evidence>
<dbReference type="GO" id="GO:0004930">
    <property type="term" value="F:G protein-coupled receptor activity"/>
    <property type="evidence" value="ECO:0007669"/>
    <property type="project" value="TreeGrafter"/>
</dbReference>
<accession>A0A8C5IIN1</accession>
<protein>
    <recommendedName>
        <fullName evidence="8">GAIN-B domain-containing protein</fullName>
    </recommendedName>
</protein>
<proteinExistence type="predicted"/>
<evidence type="ECO:0000256" key="1">
    <source>
        <dbReference type="ARBA" id="ARBA00004370"/>
    </source>
</evidence>
<dbReference type="PANTHER" id="PTHR12011">
    <property type="entry name" value="ADHESION G-PROTEIN COUPLED RECEPTOR"/>
    <property type="match status" value="1"/>
</dbReference>
<dbReference type="Pfam" id="PF01825">
    <property type="entry name" value="GPS"/>
    <property type="match status" value="1"/>
</dbReference>
<evidence type="ECO:0000313" key="10">
    <source>
        <dbReference type="Proteomes" id="UP000694408"/>
    </source>
</evidence>
<reference evidence="9" key="1">
    <citation type="submission" date="2025-08" db="UniProtKB">
        <authorList>
            <consortium name="Ensembl"/>
        </authorList>
    </citation>
    <scope>IDENTIFICATION</scope>
</reference>
<reference evidence="9" key="2">
    <citation type="submission" date="2025-09" db="UniProtKB">
        <authorList>
            <consortium name="Ensembl"/>
        </authorList>
    </citation>
    <scope>IDENTIFICATION</scope>
</reference>
<evidence type="ECO:0000256" key="6">
    <source>
        <dbReference type="SAM" id="MobiDB-lite"/>
    </source>
</evidence>
<dbReference type="Ensembl" id="ENSJHYT00000004382.1">
    <property type="protein sequence ID" value="ENSJHYP00000003564.1"/>
    <property type="gene ID" value="ENSJHYG00000002930.1"/>
</dbReference>
<dbReference type="PROSITE" id="PS50221">
    <property type="entry name" value="GAIN_B"/>
    <property type="match status" value="1"/>
</dbReference>
<keyword evidence="3 7" id="KW-1133">Transmembrane helix</keyword>
<dbReference type="PANTHER" id="PTHR12011:SF285">
    <property type="entry name" value="ADHESION G PROTEIN-COUPLED RECEPTOR G3"/>
    <property type="match status" value="1"/>
</dbReference>
<evidence type="ECO:0000256" key="5">
    <source>
        <dbReference type="ARBA" id="ARBA00023157"/>
    </source>
</evidence>
<evidence type="ECO:0000313" key="9">
    <source>
        <dbReference type="Ensembl" id="ENSJHYP00000003564.1"/>
    </source>
</evidence>
<evidence type="ECO:0000256" key="7">
    <source>
        <dbReference type="SAM" id="Phobius"/>
    </source>
</evidence>
<dbReference type="Proteomes" id="UP000694408">
    <property type="component" value="Unplaced"/>
</dbReference>
<comment type="subcellular location">
    <subcellularLocation>
        <location evidence="1">Membrane</location>
    </subcellularLocation>
</comment>
<dbReference type="AlphaFoldDB" id="A0A8C5IIN1"/>
<dbReference type="InterPro" id="IPR000203">
    <property type="entry name" value="GPS"/>
</dbReference>
<dbReference type="GO" id="GO:0005886">
    <property type="term" value="C:plasma membrane"/>
    <property type="evidence" value="ECO:0007669"/>
    <property type="project" value="TreeGrafter"/>
</dbReference>
<evidence type="ECO:0000256" key="2">
    <source>
        <dbReference type="ARBA" id="ARBA00022692"/>
    </source>
</evidence>